<proteinExistence type="predicted"/>
<name>A0AAV4XPU2_CAEEX</name>
<evidence type="ECO:0008006" key="3">
    <source>
        <dbReference type="Google" id="ProtNLM"/>
    </source>
</evidence>
<evidence type="ECO:0000313" key="1">
    <source>
        <dbReference type="EMBL" id="GIY95925.1"/>
    </source>
</evidence>
<comment type="caution">
    <text evidence="1">The sequence shown here is derived from an EMBL/GenBank/DDBJ whole genome shotgun (WGS) entry which is preliminary data.</text>
</comment>
<keyword evidence="2" id="KW-1185">Reference proteome</keyword>
<evidence type="ECO:0000313" key="2">
    <source>
        <dbReference type="Proteomes" id="UP001054945"/>
    </source>
</evidence>
<dbReference type="EMBL" id="BPLR01000594">
    <property type="protein sequence ID" value="GIY95925.1"/>
    <property type="molecule type" value="Genomic_DNA"/>
</dbReference>
<organism evidence="1 2">
    <name type="scientific">Caerostris extrusa</name>
    <name type="common">Bark spider</name>
    <name type="synonym">Caerostris bankana</name>
    <dbReference type="NCBI Taxonomy" id="172846"/>
    <lineage>
        <taxon>Eukaryota</taxon>
        <taxon>Metazoa</taxon>
        <taxon>Ecdysozoa</taxon>
        <taxon>Arthropoda</taxon>
        <taxon>Chelicerata</taxon>
        <taxon>Arachnida</taxon>
        <taxon>Araneae</taxon>
        <taxon>Araneomorphae</taxon>
        <taxon>Entelegynae</taxon>
        <taxon>Araneoidea</taxon>
        <taxon>Araneidae</taxon>
        <taxon>Caerostris</taxon>
    </lineage>
</organism>
<sequence>MVLIREGFQQASGSIVSMNTIRKEAHLHGFHGRAASHKPLITKVQPRCSVNVMQAHQVDCRSVETDSLE</sequence>
<dbReference type="AlphaFoldDB" id="A0AAV4XPU2"/>
<protein>
    <recommendedName>
        <fullName evidence="3">Transposase</fullName>
    </recommendedName>
</protein>
<dbReference type="Proteomes" id="UP001054945">
    <property type="component" value="Unassembled WGS sequence"/>
</dbReference>
<gene>
    <name evidence="1" type="ORF">CEXT_362941</name>
</gene>
<reference evidence="1 2" key="1">
    <citation type="submission" date="2021-06" db="EMBL/GenBank/DDBJ databases">
        <title>Caerostris extrusa draft genome.</title>
        <authorList>
            <person name="Kono N."/>
            <person name="Arakawa K."/>
        </authorList>
    </citation>
    <scope>NUCLEOTIDE SEQUENCE [LARGE SCALE GENOMIC DNA]</scope>
</reference>
<accession>A0AAV4XPU2</accession>